<dbReference type="RefSeq" id="WP_087746685.1">
    <property type="nucleotide sequence ID" value="NZ_CAXIQL010000036.1"/>
</dbReference>
<dbReference type="GeneID" id="34234766"/>
<keyword evidence="2" id="KW-1185">Reference proteome</keyword>
<proteinExistence type="predicted"/>
<dbReference type="AlphaFoldDB" id="A0A1H4EGX7"/>
<sequence>MKKLNVTIQLEMSVPDDWELVGTSEGTPVLKLPNGVFMDVAIEPLFASNPEETWSSTDDDDVLNDILDMVESEAVTYEFVTH</sequence>
<dbReference type="Proteomes" id="UP000199002">
    <property type="component" value="Unassembled WGS sequence"/>
</dbReference>
<evidence type="ECO:0000313" key="2">
    <source>
        <dbReference type="Proteomes" id="UP000199002"/>
    </source>
</evidence>
<organism evidence="1 2">
    <name type="scientific">Acidovorax soli</name>
    <dbReference type="NCBI Taxonomy" id="592050"/>
    <lineage>
        <taxon>Bacteria</taxon>
        <taxon>Pseudomonadati</taxon>
        <taxon>Pseudomonadota</taxon>
        <taxon>Betaproteobacteria</taxon>
        <taxon>Burkholderiales</taxon>
        <taxon>Comamonadaceae</taxon>
        <taxon>Acidovorax</taxon>
    </lineage>
</organism>
<name>A0A1H4EGX7_9BURK</name>
<dbReference type="EMBL" id="FNQJ01000034">
    <property type="protein sequence ID" value="SEA83482.1"/>
    <property type="molecule type" value="Genomic_DNA"/>
</dbReference>
<dbReference type="STRING" id="592050.SAMN05421875_13439"/>
<accession>A0A1H4EGX7</accession>
<reference evidence="2" key="1">
    <citation type="submission" date="2016-10" db="EMBL/GenBank/DDBJ databases">
        <authorList>
            <person name="Varghese N."/>
            <person name="Submissions S."/>
        </authorList>
    </citation>
    <scope>NUCLEOTIDE SEQUENCE [LARGE SCALE GENOMIC DNA]</scope>
    <source>
        <strain evidence="2">DSM 25157</strain>
    </source>
</reference>
<protein>
    <submittedName>
        <fullName evidence="1">Uncharacterized protein</fullName>
    </submittedName>
</protein>
<gene>
    <name evidence="1" type="ORF">SAMN05421875_13439</name>
</gene>
<evidence type="ECO:0000313" key="1">
    <source>
        <dbReference type="EMBL" id="SEA83482.1"/>
    </source>
</evidence>